<feature type="domain" description="ABC-2 type transporter transmembrane" evidence="6">
    <location>
        <begin position="20"/>
        <end position="368"/>
    </location>
</feature>
<proteinExistence type="predicted"/>
<dbReference type="GO" id="GO:0140359">
    <property type="term" value="F:ABC-type transporter activity"/>
    <property type="evidence" value="ECO:0007669"/>
    <property type="project" value="InterPro"/>
</dbReference>
<comment type="subcellular location">
    <subcellularLocation>
        <location evidence="1">Membrane</location>
        <topology evidence="1">Multi-pass membrane protein</topology>
    </subcellularLocation>
</comment>
<feature type="transmembrane region" description="Helical" evidence="5">
    <location>
        <begin position="192"/>
        <end position="212"/>
    </location>
</feature>
<keyword evidence="8" id="KW-1185">Reference proteome</keyword>
<feature type="transmembrane region" description="Helical" evidence="5">
    <location>
        <begin position="292"/>
        <end position="310"/>
    </location>
</feature>
<dbReference type="PANTHER" id="PTHR43077">
    <property type="entry name" value="TRANSPORT PERMEASE YVFS-RELATED"/>
    <property type="match status" value="1"/>
</dbReference>
<evidence type="ECO:0000256" key="3">
    <source>
        <dbReference type="ARBA" id="ARBA00022989"/>
    </source>
</evidence>
<evidence type="ECO:0000259" key="6">
    <source>
        <dbReference type="Pfam" id="PF12698"/>
    </source>
</evidence>
<evidence type="ECO:0000256" key="4">
    <source>
        <dbReference type="ARBA" id="ARBA00023136"/>
    </source>
</evidence>
<accession>A0A5C4T024</accession>
<evidence type="ECO:0000313" key="7">
    <source>
        <dbReference type="EMBL" id="TNJ62286.1"/>
    </source>
</evidence>
<gene>
    <name evidence="7" type="ORF">FE784_31345</name>
</gene>
<evidence type="ECO:0000313" key="8">
    <source>
        <dbReference type="Proteomes" id="UP000307943"/>
    </source>
</evidence>
<dbReference type="OrthoDB" id="2208410at2"/>
<keyword evidence="2 5" id="KW-0812">Transmembrane</keyword>
<keyword evidence="4 5" id="KW-0472">Membrane</keyword>
<dbReference type="Pfam" id="PF12698">
    <property type="entry name" value="ABC2_membrane_3"/>
    <property type="match status" value="1"/>
</dbReference>
<evidence type="ECO:0000256" key="2">
    <source>
        <dbReference type="ARBA" id="ARBA00022692"/>
    </source>
</evidence>
<reference evidence="7 8" key="1">
    <citation type="submission" date="2019-05" db="EMBL/GenBank/DDBJ databases">
        <title>We sequenced the genome of Paenibacillus hemerocallicola KCTC 33185 for further insight into its adaptation and study the phylogeny of Paenibacillus.</title>
        <authorList>
            <person name="Narsing Rao M.P."/>
        </authorList>
    </citation>
    <scope>NUCLEOTIDE SEQUENCE [LARGE SCALE GENOMIC DNA]</scope>
    <source>
        <strain evidence="7 8">KCTC 33185</strain>
    </source>
</reference>
<sequence>MGNALKAFLQKTPTKIGIATAIMFQLIFSIVWMTGYDGVSDNTSHLKIAIVNEDAGLGKQIAEQIGSGLPFQVSIEASVDEARQKLNDRDVQMVMHIPVDFSKRLQTPGQKSELQYWVNESNPAMIKSVMSGVAANVTAAVNKQAVAAGAQAVLTQMNVPAAQAQSTAEALSEKVTANVQSTNPVTGMNNQMVPMMLVLASFVGSMIMGMNLQQASVMIGPKVGRWHKFAARGILNVAAAVVTALVGSSFVMLLGGQSAHGFMALWGFETLCLLAFMFFSQLFLLLLGNAGMLLNIIMLSAQLVSSGAMVPRELLSDFYYDLGRFLPATYAVEGNMNLLFGGPGMGGAAAGLVTVMLCSIAVGLLITALRKEKAPAASAVASVSPKLAN</sequence>
<evidence type="ECO:0000256" key="5">
    <source>
        <dbReference type="SAM" id="Phobius"/>
    </source>
</evidence>
<feature type="transmembrane region" description="Helical" evidence="5">
    <location>
        <begin position="262"/>
        <end position="285"/>
    </location>
</feature>
<evidence type="ECO:0000256" key="1">
    <source>
        <dbReference type="ARBA" id="ARBA00004141"/>
    </source>
</evidence>
<dbReference type="EMBL" id="VDCQ01000062">
    <property type="protein sequence ID" value="TNJ62286.1"/>
    <property type="molecule type" value="Genomic_DNA"/>
</dbReference>
<dbReference type="Proteomes" id="UP000307943">
    <property type="component" value="Unassembled WGS sequence"/>
</dbReference>
<dbReference type="InterPro" id="IPR013525">
    <property type="entry name" value="ABC2_TM"/>
</dbReference>
<feature type="transmembrane region" description="Helical" evidence="5">
    <location>
        <begin position="16"/>
        <end position="36"/>
    </location>
</feature>
<dbReference type="PANTHER" id="PTHR43077:SF10">
    <property type="entry name" value="TRANSPORT PERMEASE PROTEIN"/>
    <property type="match status" value="1"/>
</dbReference>
<organism evidence="7 8">
    <name type="scientific">Paenibacillus hemerocallicola</name>
    <dbReference type="NCBI Taxonomy" id="1172614"/>
    <lineage>
        <taxon>Bacteria</taxon>
        <taxon>Bacillati</taxon>
        <taxon>Bacillota</taxon>
        <taxon>Bacilli</taxon>
        <taxon>Bacillales</taxon>
        <taxon>Paenibacillaceae</taxon>
        <taxon>Paenibacillus</taxon>
    </lineage>
</organism>
<dbReference type="InterPro" id="IPR051328">
    <property type="entry name" value="T7SS_ABC-Transporter"/>
</dbReference>
<name>A0A5C4T024_9BACL</name>
<dbReference type="RefSeq" id="WP_139606212.1">
    <property type="nucleotide sequence ID" value="NZ_VDCQ01000062.1"/>
</dbReference>
<dbReference type="GO" id="GO:0016020">
    <property type="term" value="C:membrane"/>
    <property type="evidence" value="ECO:0007669"/>
    <property type="project" value="UniProtKB-SubCell"/>
</dbReference>
<dbReference type="Gene3D" id="3.40.1710.10">
    <property type="entry name" value="abc type-2 transporter like domain"/>
    <property type="match status" value="1"/>
</dbReference>
<protein>
    <submittedName>
        <fullName evidence="7">DUF3533 domain-containing protein</fullName>
    </submittedName>
</protein>
<dbReference type="AlphaFoldDB" id="A0A5C4T024"/>
<comment type="caution">
    <text evidence="7">The sequence shown here is derived from an EMBL/GenBank/DDBJ whole genome shotgun (WGS) entry which is preliminary data.</text>
</comment>
<feature type="transmembrane region" description="Helical" evidence="5">
    <location>
        <begin position="345"/>
        <end position="369"/>
    </location>
</feature>
<keyword evidence="3 5" id="KW-1133">Transmembrane helix</keyword>
<feature type="transmembrane region" description="Helical" evidence="5">
    <location>
        <begin position="233"/>
        <end position="256"/>
    </location>
</feature>